<feature type="domain" description="PAS" evidence="8">
    <location>
        <begin position="134"/>
        <end position="204"/>
    </location>
</feature>
<dbReference type="Pfam" id="PF15915">
    <property type="entry name" value="BAT"/>
    <property type="match status" value="1"/>
</dbReference>
<dbReference type="RefSeq" id="WP_090380422.1">
    <property type="nucleotide sequence ID" value="NZ_FNLC01000002.1"/>
</dbReference>
<dbReference type="InterPro" id="IPR007050">
    <property type="entry name" value="HTH_bacterioopsin"/>
</dbReference>
<dbReference type="PANTHER" id="PTHR34236">
    <property type="entry name" value="DIMETHYL SULFOXIDE REDUCTASE TRANSCRIPTIONAL ACTIVATOR"/>
    <property type="match status" value="1"/>
</dbReference>
<dbReference type="Pfam" id="PF13426">
    <property type="entry name" value="PAS_9"/>
    <property type="match status" value="1"/>
</dbReference>
<dbReference type="NCBIfam" id="TIGR00229">
    <property type="entry name" value="sensory_box"/>
    <property type="match status" value="1"/>
</dbReference>
<dbReference type="STRING" id="1095778.SAMN04489842_1759"/>
<dbReference type="PANTHER" id="PTHR34236:SF1">
    <property type="entry name" value="DIMETHYL SULFOXIDE REDUCTASE TRANSCRIPTIONAL ACTIVATOR"/>
    <property type="match status" value="1"/>
</dbReference>
<dbReference type="InterPro" id="IPR031803">
    <property type="entry name" value="BAT_GAF/HTH-assoc"/>
</dbReference>
<dbReference type="SMART" id="SM00091">
    <property type="entry name" value="PAS"/>
    <property type="match status" value="3"/>
</dbReference>
<evidence type="ECO:0000313" key="10">
    <source>
        <dbReference type="Proteomes" id="UP000198848"/>
    </source>
</evidence>
<dbReference type="InterPro" id="IPR013767">
    <property type="entry name" value="PAS_fold"/>
</dbReference>
<keyword evidence="10" id="KW-1185">Reference proteome</keyword>
<dbReference type="GO" id="GO:0000160">
    <property type="term" value="P:phosphorelay signal transduction system"/>
    <property type="evidence" value="ECO:0007669"/>
    <property type="project" value="InterPro"/>
</dbReference>
<protein>
    <submittedName>
        <fullName evidence="9">PAS domain S-box-containing protein</fullName>
    </submittedName>
</protein>
<dbReference type="Pfam" id="PF13185">
    <property type="entry name" value="GAF_2"/>
    <property type="match status" value="1"/>
</dbReference>
<keyword evidence="4" id="KW-0804">Transcription</keyword>
<dbReference type="SMART" id="SM00065">
    <property type="entry name" value="GAF"/>
    <property type="match status" value="2"/>
</dbReference>
<dbReference type="Gene3D" id="3.30.450.20">
    <property type="entry name" value="PAS domain"/>
    <property type="match status" value="3"/>
</dbReference>
<dbReference type="GO" id="GO:0006355">
    <property type="term" value="P:regulation of DNA-templated transcription"/>
    <property type="evidence" value="ECO:0007669"/>
    <property type="project" value="InterPro"/>
</dbReference>
<keyword evidence="1" id="KW-0808">Transferase</keyword>
<dbReference type="Pfam" id="PF04967">
    <property type="entry name" value="HTH_10"/>
    <property type="match status" value="1"/>
</dbReference>
<name>A0A1H1EZE3_NATTX</name>
<proteinExistence type="predicted"/>
<evidence type="ECO:0000256" key="3">
    <source>
        <dbReference type="ARBA" id="ARBA00023015"/>
    </source>
</evidence>
<dbReference type="SUPFAM" id="SSF52172">
    <property type="entry name" value="CheY-like"/>
    <property type="match status" value="1"/>
</dbReference>
<gene>
    <name evidence="9" type="ORF">SAMN04489842_1759</name>
</gene>
<dbReference type="Proteomes" id="UP000198848">
    <property type="component" value="Unassembled WGS sequence"/>
</dbReference>
<dbReference type="EMBL" id="FNLC01000002">
    <property type="protein sequence ID" value="SDQ94125.1"/>
    <property type="molecule type" value="Genomic_DNA"/>
</dbReference>
<evidence type="ECO:0000313" key="9">
    <source>
        <dbReference type="EMBL" id="SDQ94125.1"/>
    </source>
</evidence>
<dbReference type="InterPro" id="IPR029016">
    <property type="entry name" value="GAF-like_dom_sf"/>
</dbReference>
<evidence type="ECO:0000256" key="5">
    <source>
        <dbReference type="PROSITE-ProRule" id="PRU00169"/>
    </source>
</evidence>
<dbReference type="SUPFAM" id="SSF55781">
    <property type="entry name" value="GAF domain-like"/>
    <property type="match status" value="1"/>
</dbReference>
<dbReference type="InterPro" id="IPR001789">
    <property type="entry name" value="Sig_transdc_resp-reg_receiver"/>
</dbReference>
<keyword evidence="2" id="KW-0418">Kinase</keyword>
<dbReference type="InterPro" id="IPR003018">
    <property type="entry name" value="GAF"/>
</dbReference>
<feature type="domain" description="Response regulatory" evidence="7">
    <location>
        <begin position="14"/>
        <end position="124"/>
    </location>
</feature>
<dbReference type="Pfam" id="PF00989">
    <property type="entry name" value="PAS"/>
    <property type="match status" value="1"/>
</dbReference>
<comment type="caution">
    <text evidence="5">Lacks conserved residue(s) required for the propagation of feature annotation.</text>
</comment>
<dbReference type="AlphaFoldDB" id="A0A1H1EZE3"/>
<feature type="region of interest" description="Disordered" evidence="6">
    <location>
        <begin position="716"/>
        <end position="737"/>
    </location>
</feature>
<evidence type="ECO:0000256" key="2">
    <source>
        <dbReference type="ARBA" id="ARBA00022777"/>
    </source>
</evidence>
<dbReference type="Gene3D" id="3.30.450.40">
    <property type="match status" value="1"/>
</dbReference>
<dbReference type="SUPFAM" id="SSF55785">
    <property type="entry name" value="PYP-like sensor domain (PAS domain)"/>
    <property type="match status" value="1"/>
</dbReference>
<evidence type="ECO:0000259" key="8">
    <source>
        <dbReference type="PROSITE" id="PS50112"/>
    </source>
</evidence>
<evidence type="ECO:0000256" key="1">
    <source>
        <dbReference type="ARBA" id="ARBA00022679"/>
    </source>
</evidence>
<dbReference type="CDD" id="cd00130">
    <property type="entry name" value="PAS"/>
    <property type="match status" value="1"/>
</dbReference>
<reference evidence="10" key="1">
    <citation type="submission" date="2016-10" db="EMBL/GenBank/DDBJ databases">
        <authorList>
            <person name="Varghese N."/>
            <person name="Submissions S."/>
        </authorList>
    </citation>
    <scope>NUCLEOTIDE SEQUENCE [LARGE SCALE GENOMIC DNA]</scope>
    <source>
        <strain evidence="10">DSM 24767</strain>
    </source>
</reference>
<organism evidence="9 10">
    <name type="scientific">Natronobacterium texcoconense</name>
    <dbReference type="NCBI Taxonomy" id="1095778"/>
    <lineage>
        <taxon>Archaea</taxon>
        <taxon>Methanobacteriati</taxon>
        <taxon>Methanobacteriota</taxon>
        <taxon>Stenosarchaea group</taxon>
        <taxon>Halobacteria</taxon>
        <taxon>Halobacteriales</taxon>
        <taxon>Natrialbaceae</taxon>
        <taxon>Natronobacterium</taxon>
    </lineage>
</organism>
<dbReference type="InterPro" id="IPR035965">
    <property type="entry name" value="PAS-like_dom_sf"/>
</dbReference>
<dbReference type="GO" id="GO:0016301">
    <property type="term" value="F:kinase activity"/>
    <property type="evidence" value="ECO:0007669"/>
    <property type="project" value="UniProtKB-KW"/>
</dbReference>
<dbReference type="PROSITE" id="PS50110">
    <property type="entry name" value="RESPONSE_REGULATORY"/>
    <property type="match status" value="1"/>
</dbReference>
<keyword evidence="3" id="KW-0805">Transcription regulation</keyword>
<dbReference type="InterPro" id="IPR000014">
    <property type="entry name" value="PAS"/>
</dbReference>
<evidence type="ECO:0000256" key="6">
    <source>
        <dbReference type="SAM" id="MobiDB-lite"/>
    </source>
</evidence>
<dbReference type="PROSITE" id="PS50112">
    <property type="entry name" value="PAS"/>
    <property type="match status" value="1"/>
</dbReference>
<evidence type="ECO:0000259" key="7">
    <source>
        <dbReference type="PROSITE" id="PS50110"/>
    </source>
</evidence>
<sequence length="1052" mass="114897">MSNGIVTTVGDVVRVLVVGESTRMESAADALAAGLESASLLRARTAADAGQRLANEDIHCVLCEFRPEEDRSPLETLAATVDDRPILAVTDDETAARALEAGATDVVAPGTNETVLVTRVRNAADCYRRTERTDDHRHRALVESIDAPIWLLEADGTIADASPAVESRLGYTSGELERTKFERLVHPDDRPAVRETLRTVATQSFGATEGTTVRLGDADERWQVVELTCVNRLEEPPLEGIVATATALAPATAAAENLQAAIDRLERPLFTVGPDWELQWSNAAADRLFVDAPATGTVVWTLLPERVRETFLEHLREARATGEVVRFEIAGDVANREGTPLALAAYPDGDGVTVLARERDAMPSSEERDRLDLLESTVDALEDGIAIVDDSSIEFANATLVRMAGRNALVGREVDDLFDDDLATTVLERAESSIVRWMEPVQGRFVAGDASIDVDVYVSPLRNEPDRTLCLVRDRRRSAAGALSTVHRTVAALQRAEAAADVRRAVVDAVHARTDADLAVWYLVDDDRLRPAAVATDDASPTLEPPPVERDSSQIPLEDGIAVADGSTLEPFLERAGITAERVLTTPVGSDGIVLATSTEPMAFESLERDRDRESLTTIVDAASIALERIAGRTRVRRCEQERSRLETALDDAKSVRAVERRLLEAETREDVERRLCEGIVSLAETIELAWVGRVDAESVTPRTWAGRDDDVLEGLSVPVDPDADEPTGKAAARREPIRVDDLERSRAAVDDSRADERRVAEAGFRSLLSVPIERDRNGIRYGTLTAYADRPSAFDEHRQALFEHLAAVAAHAIGALERKRALLSDGVVELEVVLRDESEPLSAFVRQLGQQVEVRAVVPRSSGGSTLYCTRSESDGEPTAMQTVAESVAGIESIRSADDGVDDSPIELVFSASTVAETVATHGGVVRSMTPDDDRVRLVIDLSSTVDVRAFVETLERAYSGVELVARRERRRTARPARPFDAELRDRLSERQLRTLESAYYGGFFEWPRESTGEEVADSLGVSQPTFSRHLRLAQGKLFELLFEDRSATLE</sequence>
<evidence type="ECO:0000256" key="4">
    <source>
        <dbReference type="ARBA" id="ARBA00023163"/>
    </source>
</evidence>
<dbReference type="InterPro" id="IPR011006">
    <property type="entry name" value="CheY-like_superfamily"/>
</dbReference>
<dbReference type="OrthoDB" id="186758at2157"/>
<accession>A0A1H1EZE3</accession>